<reference evidence="2" key="2">
    <citation type="submission" date="2020-06" db="EMBL/GenBank/DDBJ databases">
        <title>Helianthus annuus Genome sequencing and assembly Release 2.</title>
        <authorList>
            <person name="Gouzy J."/>
            <person name="Langlade N."/>
            <person name="Munos S."/>
        </authorList>
    </citation>
    <scope>NUCLEOTIDE SEQUENCE</scope>
    <source>
        <tissue evidence="2">Leaves</tissue>
    </source>
</reference>
<sequence length="50" mass="5919">MKTEEHNKTKLSMLQKKNTKEKNAIFVPEIWLLLQLSSEGLFFGIWIQKV</sequence>
<keyword evidence="1" id="KW-0472">Membrane</keyword>
<keyword evidence="1" id="KW-1133">Transmembrane helix</keyword>
<dbReference type="Gramene" id="mRNA:HanXRQr2_Chr14g0667891">
    <property type="protein sequence ID" value="CDS:HanXRQr2_Chr14g0667891.1"/>
    <property type="gene ID" value="HanXRQr2_Chr14g0667891"/>
</dbReference>
<evidence type="ECO:0000256" key="1">
    <source>
        <dbReference type="SAM" id="Phobius"/>
    </source>
</evidence>
<name>A0A9K3EEN2_HELAN</name>
<dbReference type="Proteomes" id="UP000215914">
    <property type="component" value="Unassembled WGS sequence"/>
</dbReference>
<proteinExistence type="predicted"/>
<reference evidence="2" key="1">
    <citation type="journal article" date="2017" name="Nature">
        <title>The sunflower genome provides insights into oil metabolism, flowering and Asterid evolution.</title>
        <authorList>
            <person name="Badouin H."/>
            <person name="Gouzy J."/>
            <person name="Grassa C.J."/>
            <person name="Murat F."/>
            <person name="Staton S.E."/>
            <person name="Cottret L."/>
            <person name="Lelandais-Briere C."/>
            <person name="Owens G.L."/>
            <person name="Carrere S."/>
            <person name="Mayjonade B."/>
            <person name="Legrand L."/>
            <person name="Gill N."/>
            <person name="Kane N.C."/>
            <person name="Bowers J.E."/>
            <person name="Hubner S."/>
            <person name="Bellec A."/>
            <person name="Berard A."/>
            <person name="Berges H."/>
            <person name="Blanchet N."/>
            <person name="Boniface M.C."/>
            <person name="Brunel D."/>
            <person name="Catrice O."/>
            <person name="Chaidir N."/>
            <person name="Claudel C."/>
            <person name="Donnadieu C."/>
            <person name="Faraut T."/>
            <person name="Fievet G."/>
            <person name="Helmstetter N."/>
            <person name="King M."/>
            <person name="Knapp S.J."/>
            <person name="Lai Z."/>
            <person name="Le Paslier M.C."/>
            <person name="Lippi Y."/>
            <person name="Lorenzon L."/>
            <person name="Mandel J.R."/>
            <person name="Marage G."/>
            <person name="Marchand G."/>
            <person name="Marquand E."/>
            <person name="Bret-Mestries E."/>
            <person name="Morien E."/>
            <person name="Nambeesan S."/>
            <person name="Nguyen T."/>
            <person name="Pegot-Espagnet P."/>
            <person name="Pouilly N."/>
            <person name="Raftis F."/>
            <person name="Sallet E."/>
            <person name="Schiex T."/>
            <person name="Thomas J."/>
            <person name="Vandecasteele C."/>
            <person name="Vares D."/>
            <person name="Vear F."/>
            <person name="Vautrin S."/>
            <person name="Crespi M."/>
            <person name="Mangin B."/>
            <person name="Burke J.M."/>
            <person name="Salse J."/>
            <person name="Munos S."/>
            <person name="Vincourt P."/>
            <person name="Rieseberg L.H."/>
            <person name="Langlade N.B."/>
        </authorList>
    </citation>
    <scope>NUCLEOTIDE SEQUENCE</scope>
    <source>
        <tissue evidence="2">Leaves</tissue>
    </source>
</reference>
<organism evidence="2 3">
    <name type="scientific">Helianthus annuus</name>
    <name type="common">Common sunflower</name>
    <dbReference type="NCBI Taxonomy" id="4232"/>
    <lineage>
        <taxon>Eukaryota</taxon>
        <taxon>Viridiplantae</taxon>
        <taxon>Streptophyta</taxon>
        <taxon>Embryophyta</taxon>
        <taxon>Tracheophyta</taxon>
        <taxon>Spermatophyta</taxon>
        <taxon>Magnoliopsida</taxon>
        <taxon>eudicotyledons</taxon>
        <taxon>Gunneridae</taxon>
        <taxon>Pentapetalae</taxon>
        <taxon>asterids</taxon>
        <taxon>campanulids</taxon>
        <taxon>Asterales</taxon>
        <taxon>Asteraceae</taxon>
        <taxon>Asteroideae</taxon>
        <taxon>Heliantheae alliance</taxon>
        <taxon>Heliantheae</taxon>
        <taxon>Helianthus</taxon>
    </lineage>
</organism>
<dbReference type="AlphaFoldDB" id="A0A9K3EEN2"/>
<accession>A0A9K3EEN2</accession>
<evidence type="ECO:0000313" key="2">
    <source>
        <dbReference type="EMBL" id="KAF5771201.1"/>
    </source>
</evidence>
<feature type="transmembrane region" description="Helical" evidence="1">
    <location>
        <begin position="24"/>
        <end position="47"/>
    </location>
</feature>
<gene>
    <name evidence="2" type="ORF">HanXRQr2_Chr14g0667891</name>
</gene>
<protein>
    <submittedName>
        <fullName evidence="2">Uncharacterized protein</fullName>
    </submittedName>
</protein>
<evidence type="ECO:0000313" key="3">
    <source>
        <dbReference type="Proteomes" id="UP000215914"/>
    </source>
</evidence>
<keyword evidence="1" id="KW-0812">Transmembrane</keyword>
<dbReference type="EMBL" id="MNCJ02000329">
    <property type="protein sequence ID" value="KAF5771201.1"/>
    <property type="molecule type" value="Genomic_DNA"/>
</dbReference>
<comment type="caution">
    <text evidence="2">The sequence shown here is derived from an EMBL/GenBank/DDBJ whole genome shotgun (WGS) entry which is preliminary data.</text>
</comment>
<keyword evidence="3" id="KW-1185">Reference proteome</keyword>